<evidence type="ECO:0000259" key="7">
    <source>
        <dbReference type="Pfam" id="PF00156"/>
    </source>
</evidence>
<accession>A0A2T3G229</accession>
<organism evidence="8 9">
    <name type="scientific">Faecalibacillus faecis</name>
    <dbReference type="NCBI Taxonomy" id="1982628"/>
    <lineage>
        <taxon>Bacteria</taxon>
        <taxon>Bacillati</taxon>
        <taxon>Bacillota</taxon>
        <taxon>Erysipelotrichia</taxon>
        <taxon>Erysipelotrichales</taxon>
        <taxon>Coprobacillaceae</taxon>
        <taxon>Faecalibacillus</taxon>
    </lineage>
</organism>
<dbReference type="GeneID" id="77469914"/>
<keyword evidence="3 5" id="KW-0808">Transferase</keyword>
<name>A0A2T3G229_9FIRM</name>
<reference evidence="9" key="1">
    <citation type="submission" date="2018-03" db="EMBL/GenBank/DDBJ databases">
        <title>Lachnoclostridium SNUG30370 gen.nov., sp.nov., isolated from human faeces.</title>
        <authorList>
            <person name="Seo B."/>
            <person name="Jeon K."/>
            <person name="Ko G."/>
        </authorList>
    </citation>
    <scope>NUCLEOTIDE SEQUENCE [LARGE SCALE GENOMIC DNA]</scope>
    <source>
        <strain evidence="9">SNUG30370</strain>
    </source>
</reference>
<comment type="pathway">
    <text evidence="5">Purine metabolism; XMP biosynthesis via salvage pathway; XMP from xanthine: step 1/1.</text>
</comment>
<dbReference type="GO" id="GO:0006166">
    <property type="term" value="P:purine ribonucleoside salvage"/>
    <property type="evidence" value="ECO:0007669"/>
    <property type="project" value="UniProtKB-KW"/>
</dbReference>
<comment type="subunit">
    <text evidence="5">Homodimer.</text>
</comment>
<feature type="domain" description="Phosphoribosyltransferase" evidence="7">
    <location>
        <begin position="35"/>
        <end position="181"/>
    </location>
</feature>
<sequence>MQELKEKILTDGEIIEPDILKVDSFINHQIDPKTYRSIAEELKRRFKDEKIDKILTIEASGIALGLALSYELNDIPVVFAKKGTSKTVNDDLYTSEVYSYTKGKRYIACVKKKYLNEGEHILLVDDFLADGNAMMGLVDMCQQAKCQIVGCGIIIEKGFQKGHQKLVDLGLKVESLAIIESFKNGNITFK</sequence>
<dbReference type="GO" id="GO:0046110">
    <property type="term" value="P:xanthine metabolic process"/>
    <property type="evidence" value="ECO:0007669"/>
    <property type="project" value="UniProtKB-UniRule"/>
</dbReference>
<keyword evidence="4 5" id="KW-0660">Purine salvage</keyword>
<dbReference type="Proteomes" id="UP000241201">
    <property type="component" value="Unassembled WGS sequence"/>
</dbReference>
<evidence type="ECO:0000313" key="8">
    <source>
        <dbReference type="EMBL" id="PST41615.1"/>
    </source>
</evidence>
<dbReference type="NCBIfam" id="TIGR01744">
    <property type="entry name" value="XPRTase"/>
    <property type="match status" value="1"/>
</dbReference>
<feature type="binding site" evidence="5">
    <location>
        <begin position="129"/>
        <end position="133"/>
    </location>
    <ligand>
        <name>5-phospho-alpha-D-ribose 1-diphosphate</name>
        <dbReference type="ChEBI" id="CHEBI:58017"/>
    </ligand>
</feature>
<evidence type="ECO:0000256" key="5">
    <source>
        <dbReference type="HAMAP-Rule" id="MF_01184"/>
    </source>
</evidence>
<protein>
    <recommendedName>
        <fullName evidence="5 6">Xanthine phosphoribosyltransferase</fullName>
        <shortName evidence="5">XPRTase</shortName>
        <ecNumber evidence="5 6">2.4.2.22</ecNumber>
    </recommendedName>
</protein>
<evidence type="ECO:0000313" key="9">
    <source>
        <dbReference type="Proteomes" id="UP000241201"/>
    </source>
</evidence>
<gene>
    <name evidence="5" type="primary">xpt</name>
    <name evidence="8" type="ORF">C7U55_02180</name>
</gene>
<comment type="similarity">
    <text evidence="5">Belongs to the purine/pyrimidine phosphoribosyltransferase family. Xpt subfamily.</text>
</comment>
<dbReference type="AlphaFoldDB" id="A0A2T3G229"/>
<evidence type="ECO:0000256" key="1">
    <source>
        <dbReference type="ARBA" id="ARBA00022490"/>
    </source>
</evidence>
<dbReference type="HAMAP" id="MF_01184">
    <property type="entry name" value="XPRTase"/>
    <property type="match status" value="1"/>
</dbReference>
<evidence type="ECO:0000256" key="6">
    <source>
        <dbReference type="NCBIfam" id="TIGR01744"/>
    </source>
</evidence>
<keyword evidence="1 5" id="KW-0963">Cytoplasm</keyword>
<dbReference type="InterPro" id="IPR000836">
    <property type="entry name" value="PRTase_dom"/>
</dbReference>
<dbReference type="InterPro" id="IPR050118">
    <property type="entry name" value="Pur/Pyrimidine_PRTase"/>
</dbReference>
<keyword evidence="9" id="KW-1185">Reference proteome</keyword>
<dbReference type="Gene3D" id="3.40.50.2020">
    <property type="match status" value="1"/>
</dbReference>
<dbReference type="Pfam" id="PF00156">
    <property type="entry name" value="Pribosyltran"/>
    <property type="match status" value="1"/>
</dbReference>
<dbReference type="GO" id="GO:0032265">
    <property type="term" value="P:XMP salvage"/>
    <property type="evidence" value="ECO:0007669"/>
    <property type="project" value="UniProtKB-UniRule"/>
</dbReference>
<dbReference type="GO" id="GO:0000310">
    <property type="term" value="F:xanthine phosphoribosyltransferase activity"/>
    <property type="evidence" value="ECO:0007669"/>
    <property type="project" value="UniProtKB-UniRule"/>
</dbReference>
<evidence type="ECO:0000256" key="4">
    <source>
        <dbReference type="ARBA" id="ARBA00022726"/>
    </source>
</evidence>
<comment type="function">
    <text evidence="5">Converts the preformed base xanthine, a product of nucleic acid breakdown, to xanthosine 5'-monophosphate (XMP), so it can be reused for RNA or DNA synthesis.</text>
</comment>
<evidence type="ECO:0000256" key="2">
    <source>
        <dbReference type="ARBA" id="ARBA00022676"/>
    </source>
</evidence>
<proteinExistence type="inferred from homology"/>
<comment type="catalytic activity">
    <reaction evidence="5">
        <text>XMP + diphosphate = xanthine + 5-phospho-alpha-D-ribose 1-diphosphate</text>
        <dbReference type="Rhea" id="RHEA:10800"/>
        <dbReference type="ChEBI" id="CHEBI:17712"/>
        <dbReference type="ChEBI" id="CHEBI:33019"/>
        <dbReference type="ChEBI" id="CHEBI:57464"/>
        <dbReference type="ChEBI" id="CHEBI:58017"/>
        <dbReference type="EC" id="2.4.2.22"/>
    </reaction>
</comment>
<dbReference type="EC" id="2.4.2.22" evidence="5 6"/>
<dbReference type="InterPro" id="IPR010079">
    <property type="entry name" value="Xanthine_PRibTrfase"/>
</dbReference>
<dbReference type="SUPFAM" id="SSF53271">
    <property type="entry name" value="PRTase-like"/>
    <property type="match status" value="1"/>
</dbReference>
<feature type="binding site" evidence="5">
    <location>
        <position position="157"/>
    </location>
    <ligand>
        <name>xanthine</name>
        <dbReference type="ChEBI" id="CHEBI:17712"/>
    </ligand>
</feature>
<feature type="binding site" evidence="5">
    <location>
        <position position="27"/>
    </location>
    <ligand>
        <name>xanthine</name>
        <dbReference type="ChEBI" id="CHEBI:17712"/>
    </ligand>
</feature>
<dbReference type="InterPro" id="IPR029057">
    <property type="entry name" value="PRTase-like"/>
</dbReference>
<feature type="binding site" evidence="5">
    <location>
        <position position="20"/>
    </location>
    <ligand>
        <name>xanthine</name>
        <dbReference type="ChEBI" id="CHEBI:17712"/>
    </ligand>
</feature>
<dbReference type="RefSeq" id="WP_106987147.1">
    <property type="nucleotide sequence ID" value="NZ_DBGDQT010000177.1"/>
</dbReference>
<dbReference type="UniPathway" id="UPA00602">
    <property type="reaction ID" value="UER00658"/>
</dbReference>
<dbReference type="PANTHER" id="PTHR43864">
    <property type="entry name" value="HYPOXANTHINE/GUANINE PHOSPHORIBOSYLTRANSFERASE"/>
    <property type="match status" value="1"/>
</dbReference>
<dbReference type="CDD" id="cd06223">
    <property type="entry name" value="PRTases_typeI"/>
    <property type="match status" value="1"/>
</dbReference>
<keyword evidence="2 5" id="KW-0328">Glycosyltransferase</keyword>
<comment type="caution">
    <text evidence="8">The sequence shown here is derived from an EMBL/GenBank/DDBJ whole genome shotgun (WGS) entry which is preliminary data.</text>
</comment>
<evidence type="ECO:0000256" key="3">
    <source>
        <dbReference type="ARBA" id="ARBA00022679"/>
    </source>
</evidence>
<dbReference type="PANTHER" id="PTHR43864:SF1">
    <property type="entry name" value="XANTHINE PHOSPHORIBOSYLTRANSFERASE"/>
    <property type="match status" value="1"/>
</dbReference>
<dbReference type="NCBIfam" id="NF006671">
    <property type="entry name" value="PRK09219.1"/>
    <property type="match status" value="1"/>
</dbReference>
<comment type="subcellular location">
    <subcellularLocation>
        <location evidence="5">Cytoplasm</location>
    </subcellularLocation>
</comment>
<dbReference type="EMBL" id="PYLP01000002">
    <property type="protein sequence ID" value="PST41615.1"/>
    <property type="molecule type" value="Genomic_DNA"/>
</dbReference>
<dbReference type="GO" id="GO:0005737">
    <property type="term" value="C:cytoplasm"/>
    <property type="evidence" value="ECO:0007669"/>
    <property type="project" value="UniProtKB-SubCell"/>
</dbReference>